<dbReference type="GeneID" id="31011038"/>
<comment type="similarity">
    <text evidence="2">Belongs to the CDC73 family.</text>
</comment>
<evidence type="ECO:0000256" key="2">
    <source>
        <dbReference type="ARBA" id="ARBA00010427"/>
    </source>
</evidence>
<dbReference type="InterPro" id="IPR007852">
    <property type="entry name" value="Cdc73/Parafibromin"/>
</dbReference>
<gene>
    <name evidence="7" type="ORF">BKCO1_1210003</name>
</gene>
<evidence type="ECO:0000256" key="3">
    <source>
        <dbReference type="ARBA" id="ARBA00023163"/>
    </source>
</evidence>
<organism evidence="7 8">
    <name type="scientific">Diplodia corticola</name>
    <dbReference type="NCBI Taxonomy" id="236234"/>
    <lineage>
        <taxon>Eukaryota</taxon>
        <taxon>Fungi</taxon>
        <taxon>Dikarya</taxon>
        <taxon>Ascomycota</taxon>
        <taxon>Pezizomycotina</taxon>
        <taxon>Dothideomycetes</taxon>
        <taxon>Dothideomycetes incertae sedis</taxon>
        <taxon>Botryosphaeriales</taxon>
        <taxon>Botryosphaeriaceae</taxon>
        <taxon>Diplodia</taxon>
    </lineage>
</organism>
<protein>
    <submittedName>
        <fullName evidence="7">Rna polymerase ii-associated protein</fullName>
    </submittedName>
</protein>
<dbReference type="Gene3D" id="3.40.50.11990">
    <property type="entry name" value="RNA polymerase II accessory factor, Cdc73 C-terminal domain"/>
    <property type="match status" value="1"/>
</dbReference>
<evidence type="ECO:0000256" key="4">
    <source>
        <dbReference type="ARBA" id="ARBA00023242"/>
    </source>
</evidence>
<feature type="region of interest" description="Disordered" evidence="5">
    <location>
        <begin position="156"/>
        <end position="177"/>
    </location>
</feature>
<dbReference type="GO" id="GO:0016593">
    <property type="term" value="C:Cdc73/Paf1 complex"/>
    <property type="evidence" value="ECO:0007669"/>
    <property type="project" value="InterPro"/>
</dbReference>
<evidence type="ECO:0000256" key="1">
    <source>
        <dbReference type="ARBA" id="ARBA00004123"/>
    </source>
</evidence>
<feature type="domain" description="Cell division control protein 73 C-terminal" evidence="6">
    <location>
        <begin position="248"/>
        <end position="406"/>
    </location>
</feature>
<name>A0A1J9RM52_9PEZI</name>
<dbReference type="STRING" id="236234.A0A1J9RM52"/>
<reference evidence="7 8" key="1">
    <citation type="submission" date="2016-10" db="EMBL/GenBank/DDBJ databases">
        <title>Proteomics and genomics reveal pathogen-plant mechanisms compatible with a hemibiotrophic lifestyle of Diplodia corticola.</title>
        <authorList>
            <person name="Fernandes I."/>
            <person name="De Jonge R."/>
            <person name="Van De Peer Y."/>
            <person name="Devreese B."/>
            <person name="Alves A."/>
            <person name="Esteves A.C."/>
        </authorList>
    </citation>
    <scope>NUCLEOTIDE SEQUENCE [LARGE SCALE GENOMIC DNA]</scope>
    <source>
        <strain evidence="7 8">CBS 112549</strain>
    </source>
</reference>
<dbReference type="RefSeq" id="XP_020124937.1">
    <property type="nucleotide sequence ID" value="XM_020270779.1"/>
</dbReference>
<dbReference type="PANTHER" id="PTHR12466">
    <property type="entry name" value="CDC73 DOMAIN PROTEIN"/>
    <property type="match status" value="1"/>
</dbReference>
<dbReference type="FunFam" id="3.40.50.11990:FF:000003">
    <property type="entry name" value="Pol II transcription elongation factor subunit Cdc73"/>
    <property type="match status" value="1"/>
</dbReference>
<keyword evidence="8" id="KW-1185">Reference proteome</keyword>
<evidence type="ECO:0000259" key="6">
    <source>
        <dbReference type="Pfam" id="PF05179"/>
    </source>
</evidence>
<dbReference type="AlphaFoldDB" id="A0A1J9RM52"/>
<proteinExistence type="inferred from homology"/>
<comment type="subcellular location">
    <subcellularLocation>
        <location evidence="1">Nucleus</location>
    </subcellularLocation>
</comment>
<evidence type="ECO:0000256" key="5">
    <source>
        <dbReference type="SAM" id="MobiDB-lite"/>
    </source>
</evidence>
<dbReference type="Pfam" id="PF05179">
    <property type="entry name" value="CDC73_C"/>
    <property type="match status" value="1"/>
</dbReference>
<accession>A0A1J9RM52</accession>
<dbReference type="InterPro" id="IPR031336">
    <property type="entry name" value="CDC73_C"/>
</dbReference>
<dbReference type="InterPro" id="IPR038103">
    <property type="entry name" value="CDC73_C_sf"/>
</dbReference>
<dbReference type="GO" id="GO:0006368">
    <property type="term" value="P:transcription elongation by RNA polymerase II"/>
    <property type="evidence" value="ECO:0007669"/>
    <property type="project" value="InterPro"/>
</dbReference>
<dbReference type="Proteomes" id="UP000183809">
    <property type="component" value="Unassembled WGS sequence"/>
</dbReference>
<sequence length="423" mass="45973">MAESDPLLNLRNAIAANTPPIPTKTPDASHTQDVEQDLAKAAFLQFNHEDGQHRAIPLNTPTRFVAEGQPVDLRSVYFTWLKKDAAVPEYITSVGRLNDELKLPGNAGGSVKNLVFAEKLDLITWLEGGSEESENIKPLPSDTSAAASSANIAAGTTGGISTVPSGAPKPGKSQPDPRLLEIYNGERRMGDRNSVLRGIKPTDFSHVRKHAASLLGHGKHSGAAAVPNPLNSVSNPALVSNLKKPGRRPEPIILLSPSASSLLRMSNVKSFLDGGIYGPADSAGAGPNLLHLTRSLPGIDPNRPMRFILVDTPDQFKPDYWQRVVAVFTTGQTWQFKSYKWTQPAELFSHALGVYVGWRGETVPEAVKGWGRSVMTAQIDKWTPQQGAVGRWRDREEVEKIWNAIELSMRAKGWTKDGPPVGR</sequence>
<dbReference type="OrthoDB" id="2186602at2759"/>
<keyword evidence="3" id="KW-0804">Transcription</keyword>
<dbReference type="PANTHER" id="PTHR12466:SF8">
    <property type="entry name" value="PARAFIBROMIN"/>
    <property type="match status" value="1"/>
</dbReference>
<keyword evidence="4" id="KW-0539">Nucleus</keyword>
<comment type="caution">
    <text evidence="7">The sequence shown here is derived from an EMBL/GenBank/DDBJ whole genome shotgun (WGS) entry which is preliminary data.</text>
</comment>
<evidence type="ECO:0000313" key="7">
    <source>
        <dbReference type="EMBL" id="OJD28677.1"/>
    </source>
</evidence>
<evidence type="ECO:0000313" key="8">
    <source>
        <dbReference type="Proteomes" id="UP000183809"/>
    </source>
</evidence>
<dbReference type="GO" id="GO:0000993">
    <property type="term" value="F:RNA polymerase II complex binding"/>
    <property type="evidence" value="ECO:0007669"/>
    <property type="project" value="TreeGrafter"/>
</dbReference>
<dbReference type="EMBL" id="MNUE01000121">
    <property type="protein sequence ID" value="OJD28677.1"/>
    <property type="molecule type" value="Genomic_DNA"/>
</dbReference>
<dbReference type="GO" id="GO:0032968">
    <property type="term" value="P:positive regulation of transcription elongation by RNA polymerase II"/>
    <property type="evidence" value="ECO:0007669"/>
    <property type="project" value="TreeGrafter"/>
</dbReference>